<sequence length="157" mass="17139">MIRKANMTARSGEFSIGEDGSVNRSGNTSAGAVETNVAVWSPALPTAFEKARSATIFTRLGTHHSQKELQAAFEATPDVDQTFCLSVNNVILVFSASRDEHTMQCRKVLQMLRDRSMRADIKDCVFNSAKSTDAGIRLEQVGANKVYMVINEGVPGR</sequence>
<evidence type="ECO:0000256" key="1">
    <source>
        <dbReference type="SAM" id="MobiDB-lite"/>
    </source>
</evidence>
<dbReference type="InterPro" id="IPR043128">
    <property type="entry name" value="Rev_trsase/Diguanyl_cyclase"/>
</dbReference>
<protein>
    <submittedName>
        <fullName evidence="2">Uncharacterized protein</fullName>
    </submittedName>
</protein>
<accession>A0ABR3SCA3</accession>
<organism evidence="2 3">
    <name type="scientific">Neofusicoccum ribis</name>
    <dbReference type="NCBI Taxonomy" id="45134"/>
    <lineage>
        <taxon>Eukaryota</taxon>
        <taxon>Fungi</taxon>
        <taxon>Dikarya</taxon>
        <taxon>Ascomycota</taxon>
        <taxon>Pezizomycotina</taxon>
        <taxon>Dothideomycetes</taxon>
        <taxon>Dothideomycetes incertae sedis</taxon>
        <taxon>Botryosphaeriales</taxon>
        <taxon>Botryosphaeriaceae</taxon>
        <taxon>Neofusicoccum</taxon>
    </lineage>
</organism>
<name>A0ABR3SCA3_9PEZI</name>
<dbReference type="Gene3D" id="3.30.70.270">
    <property type="match status" value="1"/>
</dbReference>
<feature type="region of interest" description="Disordered" evidence="1">
    <location>
        <begin position="1"/>
        <end position="28"/>
    </location>
</feature>
<dbReference type="EMBL" id="JAJVDC020000266">
    <property type="protein sequence ID" value="KAL1616424.1"/>
    <property type="molecule type" value="Genomic_DNA"/>
</dbReference>
<keyword evidence="3" id="KW-1185">Reference proteome</keyword>
<proteinExistence type="predicted"/>
<dbReference type="Proteomes" id="UP001521116">
    <property type="component" value="Unassembled WGS sequence"/>
</dbReference>
<reference evidence="2 3" key="1">
    <citation type="submission" date="2024-02" db="EMBL/GenBank/DDBJ databases">
        <title>De novo assembly and annotation of 12 fungi associated with fruit tree decline syndrome in Ontario, Canada.</title>
        <authorList>
            <person name="Sulman M."/>
            <person name="Ellouze W."/>
            <person name="Ilyukhin E."/>
        </authorList>
    </citation>
    <scope>NUCLEOTIDE SEQUENCE [LARGE SCALE GENOMIC DNA]</scope>
    <source>
        <strain evidence="2 3">M1-105</strain>
    </source>
</reference>
<gene>
    <name evidence="2" type="ORF">SLS56_011415</name>
</gene>
<evidence type="ECO:0000313" key="3">
    <source>
        <dbReference type="Proteomes" id="UP001521116"/>
    </source>
</evidence>
<evidence type="ECO:0000313" key="2">
    <source>
        <dbReference type="EMBL" id="KAL1616424.1"/>
    </source>
</evidence>
<comment type="caution">
    <text evidence="2">The sequence shown here is derived from an EMBL/GenBank/DDBJ whole genome shotgun (WGS) entry which is preliminary data.</text>
</comment>